<dbReference type="Pfam" id="PF00076">
    <property type="entry name" value="RRM_1"/>
    <property type="match status" value="1"/>
</dbReference>
<dbReference type="SUPFAM" id="SSF54928">
    <property type="entry name" value="RNA-binding domain, RBD"/>
    <property type="match status" value="1"/>
</dbReference>
<dbReference type="EMBL" id="AP019297">
    <property type="protein sequence ID" value="BBG92567.1"/>
    <property type="molecule type" value="Genomic_DNA"/>
</dbReference>
<dbReference type="GO" id="GO:0003723">
    <property type="term" value="F:RNA binding"/>
    <property type="evidence" value="ECO:0007669"/>
    <property type="project" value="InterPro"/>
</dbReference>
<evidence type="ECO:0000256" key="1">
    <source>
        <dbReference type="SAM" id="MobiDB-lite"/>
    </source>
</evidence>
<dbReference type="InterPro" id="IPR000504">
    <property type="entry name" value="RRM_dom"/>
</dbReference>
<evidence type="ECO:0000313" key="3">
    <source>
        <dbReference type="EMBL" id="BBG92567.1"/>
    </source>
</evidence>
<protein>
    <recommendedName>
        <fullName evidence="2">RRM domain-containing protein</fullName>
    </recommendedName>
</protein>
<evidence type="ECO:0000259" key="2">
    <source>
        <dbReference type="Pfam" id="PF00076"/>
    </source>
</evidence>
<accession>A0A4Y1QLB9</accession>
<dbReference type="PANTHER" id="PTHR38932">
    <property type="entry name" value="BNAC03G64660D PROTEIN"/>
    <property type="match status" value="1"/>
</dbReference>
<feature type="compositionally biased region" description="Basic and acidic residues" evidence="1">
    <location>
        <begin position="60"/>
        <end position="70"/>
    </location>
</feature>
<gene>
    <name evidence="3" type="ORF">Prudu_000340</name>
</gene>
<organism evidence="3">
    <name type="scientific">Prunus dulcis</name>
    <name type="common">Almond</name>
    <name type="synonym">Amygdalus dulcis</name>
    <dbReference type="NCBI Taxonomy" id="3755"/>
    <lineage>
        <taxon>Eukaryota</taxon>
        <taxon>Viridiplantae</taxon>
        <taxon>Streptophyta</taxon>
        <taxon>Embryophyta</taxon>
        <taxon>Tracheophyta</taxon>
        <taxon>Spermatophyta</taxon>
        <taxon>Magnoliopsida</taxon>
        <taxon>eudicotyledons</taxon>
        <taxon>Gunneridae</taxon>
        <taxon>Pentapetalae</taxon>
        <taxon>rosids</taxon>
        <taxon>fabids</taxon>
        <taxon>Rosales</taxon>
        <taxon>Rosaceae</taxon>
        <taxon>Amygdaloideae</taxon>
        <taxon>Amygdaleae</taxon>
        <taxon>Prunus</taxon>
    </lineage>
</organism>
<proteinExistence type="predicted"/>
<dbReference type="InterPro" id="IPR035979">
    <property type="entry name" value="RBD_domain_sf"/>
</dbReference>
<dbReference type="AlphaFoldDB" id="A0A4Y1QLB9"/>
<dbReference type="PANTHER" id="PTHR38932:SF1">
    <property type="entry name" value="DUF4005 DOMAIN-CONTAINING PROTEIN"/>
    <property type="match status" value="1"/>
</dbReference>
<feature type="region of interest" description="Disordered" evidence="1">
    <location>
        <begin position="60"/>
        <end position="175"/>
    </location>
</feature>
<sequence>MVYPKVKVRQQEDQDDRRAVIDFCFPEKEHQDVSPPTIARIPKSYVPSVVMPSISVAEGEMKDSKMEELSKQNVRASSIPRPRAVLSSPENDTVIGNKNRIKAERPSALKNHNLVRKPTQGFPCHITENSTKTRKSKDENSLKERKGSEITIPSQRRPPINGKPSSTGNQIINDCETGRSRGFSFSFGFVTFSNEKAMRDAIEGMND</sequence>
<feature type="compositionally biased region" description="Basic and acidic residues" evidence="1">
    <location>
        <begin position="136"/>
        <end position="148"/>
    </location>
</feature>
<feature type="domain" description="RRM" evidence="2">
    <location>
        <begin position="169"/>
        <end position="206"/>
    </location>
</feature>
<dbReference type="Gene3D" id="3.30.70.330">
    <property type="match status" value="1"/>
</dbReference>
<reference evidence="3" key="1">
    <citation type="journal article" date="2019" name="Science">
        <title>Mutation of a bHLH transcription factor allowed almond domestication.</title>
        <authorList>
            <person name="Sanchez-Perez R."/>
            <person name="Pavan S."/>
            <person name="Mazzeo R."/>
            <person name="Moldovan C."/>
            <person name="Aiese Cigliano R."/>
            <person name="Del Cueto J."/>
            <person name="Ricciardi F."/>
            <person name="Lotti C."/>
            <person name="Ricciardi L."/>
            <person name="Dicenta F."/>
            <person name="Lopez-Marques R.L."/>
            <person name="Lindberg Moller B."/>
        </authorList>
    </citation>
    <scope>NUCLEOTIDE SEQUENCE</scope>
</reference>
<dbReference type="InterPro" id="IPR012677">
    <property type="entry name" value="Nucleotide-bd_a/b_plait_sf"/>
</dbReference>
<feature type="compositionally biased region" description="Polar residues" evidence="1">
    <location>
        <begin position="163"/>
        <end position="172"/>
    </location>
</feature>
<name>A0A4Y1QLB9_PRUDU</name>